<evidence type="ECO:0000313" key="5">
    <source>
        <dbReference type="Proteomes" id="UP000194151"/>
    </source>
</evidence>
<dbReference type="KEGG" id="bgv:CAL12_14530"/>
<dbReference type="OrthoDB" id="6187633at2"/>
<dbReference type="EMBL" id="CP021108">
    <property type="protein sequence ID" value="ARP81910.1"/>
    <property type="molecule type" value="Genomic_DNA"/>
</dbReference>
<dbReference type="Gene3D" id="3.40.605.10">
    <property type="entry name" value="Aldehyde Dehydrogenase, Chain A, domain 1"/>
    <property type="match status" value="1"/>
</dbReference>
<dbReference type="InterPro" id="IPR016161">
    <property type="entry name" value="Ald_DH/histidinol_DH"/>
</dbReference>
<dbReference type="FunFam" id="3.40.605.10:FF:000033">
    <property type="entry name" value="NAD-dependent succinate-semialdehyde dehydrogenase"/>
    <property type="match status" value="1"/>
</dbReference>
<dbReference type="Proteomes" id="UP000194151">
    <property type="component" value="Chromosome"/>
</dbReference>
<dbReference type="AlphaFoldDB" id="A0A1W6YLD6"/>
<evidence type="ECO:0000313" key="4">
    <source>
        <dbReference type="EMBL" id="ARP81910.1"/>
    </source>
</evidence>
<evidence type="ECO:0000256" key="1">
    <source>
        <dbReference type="ARBA" id="ARBA00009986"/>
    </source>
</evidence>
<evidence type="ECO:0000256" key="2">
    <source>
        <dbReference type="ARBA" id="ARBA00023002"/>
    </source>
</evidence>
<accession>A0A1W6YLD6</accession>
<dbReference type="CDD" id="cd07103">
    <property type="entry name" value="ALDH_F5_SSADH_GabD"/>
    <property type="match status" value="1"/>
</dbReference>
<comment type="similarity">
    <text evidence="1">Belongs to the aldehyde dehydrogenase family.</text>
</comment>
<dbReference type="STRING" id="1416806.CAL12_14530"/>
<dbReference type="InterPro" id="IPR015590">
    <property type="entry name" value="Aldehyde_DH_dom"/>
</dbReference>
<keyword evidence="5" id="KW-1185">Reference proteome</keyword>
<dbReference type="InterPro" id="IPR050740">
    <property type="entry name" value="Aldehyde_DH_Superfamily"/>
</dbReference>
<reference evidence="4 5" key="1">
    <citation type="submission" date="2017-05" db="EMBL/GenBank/DDBJ databases">
        <title>Complete and WGS of Bordetella genogroups.</title>
        <authorList>
            <person name="Spilker T."/>
            <person name="LiPuma J."/>
        </authorList>
    </citation>
    <scope>NUCLEOTIDE SEQUENCE [LARGE SCALE GENOMIC DNA]</scope>
    <source>
        <strain evidence="4 5">AU19157</strain>
    </source>
</reference>
<dbReference type="RefSeq" id="WP_086065106.1">
    <property type="nucleotide sequence ID" value="NZ_CP021108.1"/>
</dbReference>
<dbReference type="SUPFAM" id="SSF53720">
    <property type="entry name" value="ALDH-like"/>
    <property type="match status" value="1"/>
</dbReference>
<feature type="domain" description="Aldehyde dehydrogenase" evidence="3">
    <location>
        <begin position="15"/>
        <end position="472"/>
    </location>
</feature>
<dbReference type="GO" id="GO:0016620">
    <property type="term" value="F:oxidoreductase activity, acting on the aldehyde or oxo group of donors, NAD or NADP as acceptor"/>
    <property type="evidence" value="ECO:0007669"/>
    <property type="project" value="InterPro"/>
</dbReference>
<dbReference type="FunFam" id="3.40.309.10:FF:000009">
    <property type="entry name" value="Aldehyde dehydrogenase A"/>
    <property type="match status" value="1"/>
</dbReference>
<dbReference type="PANTHER" id="PTHR43353">
    <property type="entry name" value="SUCCINATE-SEMIALDEHYDE DEHYDROGENASE, MITOCHONDRIAL"/>
    <property type="match status" value="1"/>
</dbReference>
<gene>
    <name evidence="4" type="ORF">CAL12_14530</name>
</gene>
<dbReference type="InterPro" id="IPR016163">
    <property type="entry name" value="Ald_DH_C"/>
</dbReference>
<sequence length="475" mass="51103">MYEQPALYINGRFISAEGRATQSITNPATGEILGQLPHATTEDLDQALAGAQKAFETWKRTSPMERSAILRKAGDLLRERVQDIARNISLDQGKPLSEALAETDKSAEHADWHAEEGRRVYGRVIPPRQADVRQFVVREPVGVCVAFSPWNFPIGQASRKVFAALGSGCTLVIKGPEDSPSGVIALVRALHDAGLPAGCLNLVWGVPADISSYLIRSPIVRKVSFTGSTAVGKQVAALAASHMKRMTMELGGHAPVLVFDDADLDRAADILARFKMRNAGQVCISPSRFFVQRKAYDKFVARFVDITASLKVGDGLDQGVDMGPLVHDRRVAAMESFMDDVRQRKGEVLTGGSRVGTRGSFFAPTVVAGLPADARLMHEEPFGPIAPIAPFDTFEDGIQLANALPYGLSSYIFTESLRTATQASNALEAGMVNINHYGSGAAEMPFGGVKDSGIGSEGGAETFDGYLVTKFITHR</sequence>
<proteinExistence type="inferred from homology"/>
<protein>
    <submittedName>
        <fullName evidence="4">NAD-dependent succinate-semialdehyde dehydrogenase</fullName>
    </submittedName>
</protein>
<dbReference type="InterPro" id="IPR016162">
    <property type="entry name" value="Ald_DH_N"/>
</dbReference>
<evidence type="ECO:0000259" key="3">
    <source>
        <dbReference type="Pfam" id="PF00171"/>
    </source>
</evidence>
<name>A0A1W6YLD6_9BORD</name>
<dbReference type="Pfam" id="PF00171">
    <property type="entry name" value="Aldedh"/>
    <property type="match status" value="1"/>
</dbReference>
<dbReference type="Gene3D" id="3.40.309.10">
    <property type="entry name" value="Aldehyde Dehydrogenase, Chain A, domain 2"/>
    <property type="match status" value="1"/>
</dbReference>
<dbReference type="PANTHER" id="PTHR43353:SF5">
    <property type="entry name" value="SUCCINATE-SEMIALDEHYDE DEHYDROGENASE, MITOCHONDRIAL"/>
    <property type="match status" value="1"/>
</dbReference>
<keyword evidence="2" id="KW-0560">Oxidoreductase</keyword>
<organism evidence="4 5">
    <name type="scientific">Bordetella genomosp. 8</name>
    <dbReference type="NCBI Taxonomy" id="1416806"/>
    <lineage>
        <taxon>Bacteria</taxon>
        <taxon>Pseudomonadati</taxon>
        <taxon>Pseudomonadota</taxon>
        <taxon>Betaproteobacteria</taxon>
        <taxon>Burkholderiales</taxon>
        <taxon>Alcaligenaceae</taxon>
        <taxon>Bordetella</taxon>
    </lineage>
</organism>